<keyword evidence="2" id="KW-0813">Transport</keyword>
<dbReference type="PROSITE" id="PS50893">
    <property type="entry name" value="ABC_TRANSPORTER_2"/>
    <property type="match status" value="1"/>
</dbReference>
<dbReference type="InterPro" id="IPR017871">
    <property type="entry name" value="ABC_transporter-like_CS"/>
</dbReference>
<dbReference type="Proteomes" id="UP000672038">
    <property type="component" value="Chromosome"/>
</dbReference>
<dbReference type="PANTHER" id="PTHR42798">
    <property type="entry name" value="LIPOPROTEIN-RELEASING SYSTEM ATP-BINDING PROTEIN LOLD"/>
    <property type="match status" value="1"/>
</dbReference>
<keyword evidence="4 10" id="KW-0812">Transmembrane</keyword>
<reference evidence="12" key="1">
    <citation type="submission" date="2020-06" db="EMBL/GenBank/DDBJ databases">
        <title>Complete genome sequence of Candidatus Phytoplasma luffae NCHU2019.</title>
        <authorList>
            <person name="Cho S.-T."/>
            <person name="Tan C.-M."/>
            <person name="Li J.-R."/>
            <person name="Chien Y.-Y."/>
            <person name="Chiu Y.-C."/>
            <person name="Yang J.-Y."/>
            <person name="Kuo C.-H."/>
        </authorList>
    </citation>
    <scope>NUCLEOTIDE SEQUENCE</scope>
    <source>
        <strain evidence="12">NCHU2019</strain>
    </source>
</reference>
<evidence type="ECO:0000256" key="5">
    <source>
        <dbReference type="ARBA" id="ARBA00022741"/>
    </source>
</evidence>
<evidence type="ECO:0000256" key="10">
    <source>
        <dbReference type="SAM" id="Phobius"/>
    </source>
</evidence>
<dbReference type="GO" id="GO:0005886">
    <property type="term" value="C:plasma membrane"/>
    <property type="evidence" value="ECO:0007669"/>
    <property type="project" value="UniProtKB-SubCell"/>
</dbReference>
<dbReference type="SMART" id="SM00382">
    <property type="entry name" value="AAA"/>
    <property type="match status" value="1"/>
</dbReference>
<dbReference type="Gene3D" id="3.40.50.300">
    <property type="entry name" value="P-loop containing nucleotide triphosphate hydrolases"/>
    <property type="match status" value="1"/>
</dbReference>
<dbReference type="InterPro" id="IPR003593">
    <property type="entry name" value="AAA+_ATPase"/>
</dbReference>
<protein>
    <submittedName>
        <fullName evidence="12">ABC transporter ATP-binding protein/permease</fullName>
    </submittedName>
</protein>
<comment type="subcellular location">
    <subcellularLocation>
        <location evidence="1">Cell inner membrane</location>
        <topology evidence="1">Multi-pass membrane protein</topology>
    </subcellularLocation>
</comment>
<evidence type="ECO:0000256" key="9">
    <source>
        <dbReference type="ARBA" id="ARBA00038388"/>
    </source>
</evidence>
<dbReference type="InterPro" id="IPR027417">
    <property type="entry name" value="P-loop_NTPase"/>
</dbReference>
<name>A0A975FIS7_LOWBP</name>
<dbReference type="GO" id="GO:0005524">
    <property type="term" value="F:ATP binding"/>
    <property type="evidence" value="ECO:0007669"/>
    <property type="project" value="UniProtKB-KW"/>
</dbReference>
<evidence type="ECO:0000256" key="2">
    <source>
        <dbReference type="ARBA" id="ARBA00022448"/>
    </source>
</evidence>
<gene>
    <name evidence="12" type="ORF">LFWB_0500</name>
</gene>
<sequence length="678" mass="78635">MLFIKNLSKIYYNKKTKENFSILKKITFSLPKKGFVFILGKTGSGKTTLMNILGGLDNYNHGEIIFKNKSTKEFSQKDFNAYRNTSIGFIFQDYKLLEDFTVFQNISISLELQNQKFEQSHIKNILKKLDLEGLENRYIKELSGGQKQRVAIARAIIKNPEIILGDEVTGALDSQTGKNILDILKEISKEKLVVLVSHDIENTYAYADRVIEIQDGNIFSDKVNKKENIFQNDLALDNADSYLAIKSRLPFKIALRIALNNIKSKPVNLFFNIFLMVMSLVFLGVSLCFSFYNKSDIAKYTFKNNTYIPLIISPKNKDFYNKPNYPDFKNENEVEEFKNKYPNAHFQNVYTYKNNADLFMSKNPDLILYLNPKINFVVIDKKDINFWNNIGVIKPKEEDLNTDYNYFVSKYIFDKIPESLRYEKLKSFALSKPDNRFDDVLNLSEEEIKKIGEDFMKNIVKIVSLSLNRLDKDEGINSLCFIDEKQFTKNKAKFKLKSLIGNAKDLKEQQLTEIVKMHYDNVYSNLSLQNIPAISFIDGSEPIFKKLSLFLLFLSINYSIFSFILIFNFISNSIQKRIKEVGILKALGANNFDISTIFTIEVCILAIINLLLSFGLIKTIIWYGNKMISNLIWVNLVSFNFTVMKIIFLITFLVMFLATFFPIWKISRKKPIEIIIQR</sequence>
<evidence type="ECO:0000313" key="13">
    <source>
        <dbReference type="Proteomes" id="UP000672038"/>
    </source>
</evidence>
<feature type="domain" description="ABC transporter" evidence="11">
    <location>
        <begin position="2"/>
        <end position="240"/>
    </location>
</feature>
<dbReference type="KEGG" id="pluf:LFWB_0500"/>
<dbReference type="InterPro" id="IPR017911">
    <property type="entry name" value="MacB-like_ATP-bd"/>
</dbReference>
<evidence type="ECO:0000256" key="8">
    <source>
        <dbReference type="ARBA" id="ARBA00023136"/>
    </source>
</evidence>
<feature type="transmembrane region" description="Helical" evidence="10">
    <location>
        <begin position="643"/>
        <end position="664"/>
    </location>
</feature>
<organism evidence="12 13">
    <name type="scientific">Loofah witches'-broom phytoplasma</name>
    <dbReference type="NCBI Taxonomy" id="35773"/>
    <lineage>
        <taxon>Bacteria</taxon>
        <taxon>Bacillati</taxon>
        <taxon>Mycoplasmatota</taxon>
        <taxon>Mollicutes</taxon>
        <taxon>Acholeplasmatales</taxon>
        <taxon>Acholeplasmataceae</taxon>
        <taxon>Candidatus Phytoplasma</taxon>
        <taxon>16SrVIII (Loofah witches'-broom group)</taxon>
    </lineage>
</organism>
<feature type="transmembrane region" description="Helical" evidence="10">
    <location>
        <begin position="269"/>
        <end position="292"/>
    </location>
</feature>
<evidence type="ECO:0000256" key="6">
    <source>
        <dbReference type="ARBA" id="ARBA00022840"/>
    </source>
</evidence>
<dbReference type="GO" id="GO:0016887">
    <property type="term" value="F:ATP hydrolysis activity"/>
    <property type="evidence" value="ECO:0007669"/>
    <property type="project" value="InterPro"/>
</dbReference>
<dbReference type="Pfam" id="PF02687">
    <property type="entry name" value="FtsX"/>
    <property type="match status" value="1"/>
</dbReference>
<evidence type="ECO:0000259" key="11">
    <source>
        <dbReference type="PROSITE" id="PS50893"/>
    </source>
</evidence>
<dbReference type="AlphaFoldDB" id="A0A975FIS7"/>
<dbReference type="Pfam" id="PF00005">
    <property type="entry name" value="ABC_tran"/>
    <property type="match status" value="1"/>
</dbReference>
<dbReference type="PROSITE" id="PS00211">
    <property type="entry name" value="ABC_TRANSPORTER_1"/>
    <property type="match status" value="1"/>
</dbReference>
<keyword evidence="3" id="KW-1003">Cell membrane</keyword>
<dbReference type="CDD" id="cd03255">
    <property type="entry name" value="ABC_MJ0796_LolCDE_FtsE"/>
    <property type="match status" value="1"/>
</dbReference>
<accession>A0A975FIS7</accession>
<dbReference type="SUPFAM" id="SSF52540">
    <property type="entry name" value="P-loop containing nucleoside triphosphate hydrolases"/>
    <property type="match status" value="1"/>
</dbReference>
<dbReference type="InterPro" id="IPR003838">
    <property type="entry name" value="ABC3_permease_C"/>
</dbReference>
<feature type="transmembrane region" description="Helical" evidence="10">
    <location>
        <begin position="547"/>
        <end position="570"/>
    </location>
</feature>
<evidence type="ECO:0000313" key="12">
    <source>
        <dbReference type="EMBL" id="QTX02620.1"/>
    </source>
</evidence>
<keyword evidence="6 12" id="KW-0067">ATP-binding</keyword>
<keyword evidence="8 10" id="KW-0472">Membrane</keyword>
<evidence type="ECO:0000256" key="7">
    <source>
        <dbReference type="ARBA" id="ARBA00022989"/>
    </source>
</evidence>
<keyword evidence="5" id="KW-0547">Nucleotide-binding</keyword>
<dbReference type="InterPro" id="IPR003439">
    <property type="entry name" value="ABC_transporter-like_ATP-bd"/>
</dbReference>
<evidence type="ECO:0000256" key="4">
    <source>
        <dbReference type="ARBA" id="ARBA00022692"/>
    </source>
</evidence>
<dbReference type="EMBL" id="CP054393">
    <property type="protein sequence ID" value="QTX02620.1"/>
    <property type="molecule type" value="Genomic_DNA"/>
</dbReference>
<proteinExistence type="inferred from homology"/>
<comment type="similarity">
    <text evidence="9">Belongs to the ABC transporter superfamily. Macrolide exporter (TC 3.A.1.122) family.</text>
</comment>
<dbReference type="RefSeq" id="WP_210954722.1">
    <property type="nucleotide sequence ID" value="NZ_CP054393.1"/>
</dbReference>
<feature type="transmembrane region" description="Helical" evidence="10">
    <location>
        <begin position="602"/>
        <end position="623"/>
    </location>
</feature>
<keyword evidence="7 10" id="KW-1133">Transmembrane helix</keyword>
<evidence type="ECO:0000256" key="3">
    <source>
        <dbReference type="ARBA" id="ARBA00022475"/>
    </source>
</evidence>
<keyword evidence="13" id="KW-1185">Reference proteome</keyword>
<evidence type="ECO:0000256" key="1">
    <source>
        <dbReference type="ARBA" id="ARBA00004429"/>
    </source>
</evidence>
<dbReference type="PANTHER" id="PTHR42798:SF2">
    <property type="entry name" value="ABC TRANSPORTER ATP-BINDING PROTEIN MG467-RELATED"/>
    <property type="match status" value="1"/>
</dbReference>